<dbReference type="GeneID" id="59345400"/>
<gene>
    <name evidence="4" type="ORF">MIND_00613100</name>
</gene>
<dbReference type="RefSeq" id="XP_037220805.1">
    <property type="nucleotide sequence ID" value="XM_037362884.1"/>
</dbReference>
<evidence type="ECO:0000256" key="3">
    <source>
        <dbReference type="ARBA" id="ARBA00023002"/>
    </source>
</evidence>
<dbReference type="Pfam" id="PF00106">
    <property type="entry name" value="adh_short"/>
    <property type="match status" value="1"/>
</dbReference>
<accession>A0A8H6SRF0</accession>
<comment type="similarity">
    <text evidence="1">Belongs to the short-chain dehydrogenases/reductases (SDR) family.</text>
</comment>
<dbReference type="Gene3D" id="3.40.50.720">
    <property type="entry name" value="NAD(P)-binding Rossmann-like Domain"/>
    <property type="match status" value="1"/>
</dbReference>
<dbReference type="Proteomes" id="UP000636479">
    <property type="component" value="Unassembled WGS sequence"/>
</dbReference>
<dbReference type="InterPro" id="IPR036291">
    <property type="entry name" value="NAD(P)-bd_dom_sf"/>
</dbReference>
<dbReference type="PRINTS" id="PR00081">
    <property type="entry name" value="GDHRDH"/>
</dbReference>
<sequence>MGNIIPFSLWHLTPTNTLALIQQSFFCGRPKWSADDMPDLTGRVIIVTGGNSGIGKETVKALLQHNAKVYMASRNPQKASQAIDELERVTGKRAIFLELDLSDLASVKSAAMEFQRQETELHVLCNNGGIMVPPNQRSTSNGYDLVFLTNVVGHFYLTQLLLPTLLATARAHNTARIVNLTSMAHYVATVDYATFVESPQQRRQKPFVLYAQSKWADAVMAMELARRYGSEGIVSVSVNPGNLNTDISQNTQGSVALLSKLFLFYPPA</sequence>
<keyword evidence="5" id="KW-1185">Reference proteome</keyword>
<comment type="caution">
    <text evidence="4">The sequence shown here is derived from an EMBL/GenBank/DDBJ whole genome shotgun (WGS) entry which is preliminary data.</text>
</comment>
<dbReference type="InterPro" id="IPR002347">
    <property type="entry name" value="SDR_fam"/>
</dbReference>
<dbReference type="OrthoDB" id="191139at2759"/>
<protein>
    <submittedName>
        <fullName evidence="4">NAD(P)-binding protein</fullName>
    </submittedName>
</protein>
<keyword evidence="3" id="KW-0560">Oxidoreductase</keyword>
<proteinExistence type="inferred from homology"/>
<organism evidence="4 5">
    <name type="scientific">Mycena indigotica</name>
    <dbReference type="NCBI Taxonomy" id="2126181"/>
    <lineage>
        <taxon>Eukaryota</taxon>
        <taxon>Fungi</taxon>
        <taxon>Dikarya</taxon>
        <taxon>Basidiomycota</taxon>
        <taxon>Agaricomycotina</taxon>
        <taxon>Agaricomycetes</taxon>
        <taxon>Agaricomycetidae</taxon>
        <taxon>Agaricales</taxon>
        <taxon>Marasmiineae</taxon>
        <taxon>Mycenaceae</taxon>
        <taxon>Mycena</taxon>
    </lineage>
</organism>
<dbReference type="GO" id="GO:0016491">
    <property type="term" value="F:oxidoreductase activity"/>
    <property type="evidence" value="ECO:0007669"/>
    <property type="project" value="UniProtKB-KW"/>
</dbReference>
<reference evidence="4" key="1">
    <citation type="submission" date="2020-05" db="EMBL/GenBank/DDBJ databases">
        <title>Mycena genomes resolve the evolution of fungal bioluminescence.</title>
        <authorList>
            <person name="Tsai I.J."/>
        </authorList>
    </citation>
    <scope>NUCLEOTIDE SEQUENCE</scope>
    <source>
        <strain evidence="4">171206Taipei</strain>
    </source>
</reference>
<evidence type="ECO:0000313" key="4">
    <source>
        <dbReference type="EMBL" id="KAF7303833.1"/>
    </source>
</evidence>
<evidence type="ECO:0000256" key="1">
    <source>
        <dbReference type="ARBA" id="ARBA00006484"/>
    </source>
</evidence>
<name>A0A8H6SRF0_9AGAR</name>
<evidence type="ECO:0000313" key="5">
    <source>
        <dbReference type="Proteomes" id="UP000636479"/>
    </source>
</evidence>
<dbReference type="SUPFAM" id="SSF51735">
    <property type="entry name" value="NAD(P)-binding Rossmann-fold domains"/>
    <property type="match status" value="1"/>
</dbReference>
<dbReference type="PANTHER" id="PTHR24320:SF236">
    <property type="entry name" value="SHORT-CHAIN DEHYDROGENASE-RELATED"/>
    <property type="match status" value="1"/>
</dbReference>
<evidence type="ECO:0000256" key="2">
    <source>
        <dbReference type="ARBA" id="ARBA00022857"/>
    </source>
</evidence>
<keyword evidence="2" id="KW-0521">NADP</keyword>
<dbReference type="PANTHER" id="PTHR24320">
    <property type="entry name" value="RETINOL DEHYDROGENASE"/>
    <property type="match status" value="1"/>
</dbReference>
<dbReference type="EMBL" id="JACAZF010000005">
    <property type="protein sequence ID" value="KAF7303833.1"/>
    <property type="molecule type" value="Genomic_DNA"/>
</dbReference>
<dbReference type="AlphaFoldDB" id="A0A8H6SRF0"/>